<evidence type="ECO:0000313" key="2">
    <source>
        <dbReference type="EMBL" id="MBC9812049.1"/>
    </source>
</evidence>
<dbReference type="RefSeq" id="WP_163490197.1">
    <property type="nucleotide sequence ID" value="NZ_JACVEL010000003.1"/>
</dbReference>
<evidence type="ECO:0000259" key="1">
    <source>
        <dbReference type="Pfam" id="PF11396"/>
    </source>
</evidence>
<dbReference type="EMBL" id="JACVEL010000003">
    <property type="protein sequence ID" value="MBC9812049.1"/>
    <property type="molecule type" value="Genomic_DNA"/>
</dbReference>
<organism evidence="2 3">
    <name type="scientific">Taishania pollutisoli</name>
    <dbReference type="NCBI Taxonomy" id="2766479"/>
    <lineage>
        <taxon>Bacteria</taxon>
        <taxon>Pseudomonadati</taxon>
        <taxon>Bacteroidota</taxon>
        <taxon>Flavobacteriia</taxon>
        <taxon>Flavobacteriales</taxon>
        <taxon>Crocinitomicaceae</taxon>
        <taxon>Taishania</taxon>
    </lineage>
</organism>
<proteinExistence type="predicted"/>
<dbReference type="AlphaFoldDB" id="A0A8J6P5A6"/>
<dbReference type="InterPro" id="IPR021533">
    <property type="entry name" value="PepSY-like"/>
</dbReference>
<dbReference type="Pfam" id="PF11396">
    <property type="entry name" value="PepSY_like"/>
    <property type="match status" value="2"/>
</dbReference>
<reference evidence="2" key="1">
    <citation type="submission" date="2020-09" db="EMBL/GenBank/DDBJ databases">
        <title>Taishania pollutisoli gen. nov., sp. nov., Isolated from Tetrabromobisphenol A-Contaminated Soil.</title>
        <authorList>
            <person name="Chen Q."/>
        </authorList>
    </citation>
    <scope>NUCLEOTIDE SEQUENCE</scope>
    <source>
        <strain evidence="2">CZZ-1</strain>
    </source>
</reference>
<keyword evidence="3" id="KW-1185">Reference proteome</keyword>
<accession>A0A8J6P5A6</accession>
<dbReference type="Gene3D" id="3.40.1420.30">
    <property type="match status" value="1"/>
</dbReference>
<name>A0A8J6P5A6_9FLAO</name>
<sequence>MKNLFVVFTFFLTALTTGFSQQKESVALESIPAEITTYVTQHFPATSIKDAYKEKESTPSFVYEINLKNGVELTFNSINQIIEIESNQALPASVIPAQIKQYVAANYPGAVIKEWSSKSNDRQEIGLNNGKDLIFDKNGTFLAVEK</sequence>
<dbReference type="Proteomes" id="UP000652681">
    <property type="component" value="Unassembled WGS sequence"/>
</dbReference>
<dbReference type="SUPFAM" id="SSF160574">
    <property type="entry name" value="BT0923-like"/>
    <property type="match status" value="1"/>
</dbReference>
<feature type="domain" description="Putative beta-lactamase-inhibitor-like PepSY-like" evidence="1">
    <location>
        <begin position="83"/>
        <end position="142"/>
    </location>
</feature>
<comment type="caution">
    <text evidence="2">The sequence shown here is derived from an EMBL/GenBank/DDBJ whole genome shotgun (WGS) entry which is preliminary data.</text>
</comment>
<gene>
    <name evidence="2" type="ORF">H9Y05_06105</name>
</gene>
<evidence type="ECO:0000313" key="3">
    <source>
        <dbReference type="Proteomes" id="UP000652681"/>
    </source>
</evidence>
<protein>
    <submittedName>
        <fullName evidence="2">PepSY-like domain-containing protein</fullName>
    </submittedName>
</protein>
<feature type="domain" description="Putative beta-lactamase-inhibitor-like PepSY-like" evidence="1">
    <location>
        <begin position="22"/>
        <end position="81"/>
    </location>
</feature>